<dbReference type="Proteomes" id="UP000770015">
    <property type="component" value="Unassembled WGS sequence"/>
</dbReference>
<comment type="caution">
    <text evidence="2">The sequence shown here is derived from an EMBL/GenBank/DDBJ whole genome shotgun (WGS) entry which is preliminary data.</text>
</comment>
<accession>A0A9P8VD26</accession>
<feature type="compositionally biased region" description="Polar residues" evidence="1">
    <location>
        <begin position="39"/>
        <end position="57"/>
    </location>
</feature>
<sequence length="201" mass="22134">MTIPPLDGGHIPHRDPWSETLGKTPRPSPPSPRPPARRLSTQVSSLVPSVSLRQSSPVPGPQCAAAKPRSPNGNTNGTCQATNTCWIGKGTHFPSSTDLRPGRSQIPLDHIRTPTLVWYFSSWGSTLPYHPLTRCRATKRPSFSRPPPLGPDRTDQIRPARSMTPPGRSCLHLSCLLSRLVTHTFSPCLVIRRQLPDYIHP</sequence>
<feature type="region of interest" description="Disordered" evidence="1">
    <location>
        <begin position="1"/>
        <end position="77"/>
    </location>
</feature>
<evidence type="ECO:0000256" key="1">
    <source>
        <dbReference type="SAM" id="MobiDB-lite"/>
    </source>
</evidence>
<evidence type="ECO:0000313" key="2">
    <source>
        <dbReference type="EMBL" id="KAH6687477.1"/>
    </source>
</evidence>
<proteinExistence type="predicted"/>
<name>A0A9P8VD26_9PEZI</name>
<dbReference type="EMBL" id="JAGSXJ010000011">
    <property type="protein sequence ID" value="KAH6687477.1"/>
    <property type="molecule type" value="Genomic_DNA"/>
</dbReference>
<organism evidence="2 3">
    <name type="scientific">Plectosphaerella plurivora</name>
    <dbReference type="NCBI Taxonomy" id="936078"/>
    <lineage>
        <taxon>Eukaryota</taxon>
        <taxon>Fungi</taxon>
        <taxon>Dikarya</taxon>
        <taxon>Ascomycota</taxon>
        <taxon>Pezizomycotina</taxon>
        <taxon>Sordariomycetes</taxon>
        <taxon>Hypocreomycetidae</taxon>
        <taxon>Glomerellales</taxon>
        <taxon>Plectosphaerellaceae</taxon>
        <taxon>Plectosphaerella</taxon>
    </lineage>
</organism>
<protein>
    <submittedName>
        <fullName evidence="2">Uncharacterized protein</fullName>
    </submittedName>
</protein>
<evidence type="ECO:0000313" key="3">
    <source>
        <dbReference type="Proteomes" id="UP000770015"/>
    </source>
</evidence>
<dbReference type="AlphaFoldDB" id="A0A9P8VD26"/>
<gene>
    <name evidence="2" type="ORF">F5X68DRAFT_11037</name>
</gene>
<reference evidence="2" key="1">
    <citation type="journal article" date="2021" name="Nat. Commun.">
        <title>Genetic determinants of endophytism in the Arabidopsis root mycobiome.</title>
        <authorList>
            <person name="Mesny F."/>
            <person name="Miyauchi S."/>
            <person name="Thiergart T."/>
            <person name="Pickel B."/>
            <person name="Atanasova L."/>
            <person name="Karlsson M."/>
            <person name="Huettel B."/>
            <person name="Barry K.W."/>
            <person name="Haridas S."/>
            <person name="Chen C."/>
            <person name="Bauer D."/>
            <person name="Andreopoulos W."/>
            <person name="Pangilinan J."/>
            <person name="LaButti K."/>
            <person name="Riley R."/>
            <person name="Lipzen A."/>
            <person name="Clum A."/>
            <person name="Drula E."/>
            <person name="Henrissat B."/>
            <person name="Kohler A."/>
            <person name="Grigoriev I.V."/>
            <person name="Martin F.M."/>
            <person name="Hacquard S."/>
        </authorList>
    </citation>
    <scope>NUCLEOTIDE SEQUENCE</scope>
    <source>
        <strain evidence="2">MPI-SDFR-AT-0117</strain>
    </source>
</reference>
<keyword evidence="3" id="KW-1185">Reference proteome</keyword>
<feature type="region of interest" description="Disordered" evidence="1">
    <location>
        <begin position="138"/>
        <end position="159"/>
    </location>
</feature>